<gene>
    <name evidence="2" type="ORF">GCM10022268_35130</name>
</gene>
<evidence type="ECO:0000313" key="3">
    <source>
        <dbReference type="Proteomes" id="UP001500523"/>
    </source>
</evidence>
<dbReference type="EMBL" id="BAABBF010000012">
    <property type="protein sequence ID" value="GAA3723920.1"/>
    <property type="molecule type" value="Genomic_DNA"/>
</dbReference>
<protein>
    <submittedName>
        <fullName evidence="2">Uncharacterized protein</fullName>
    </submittedName>
</protein>
<proteinExistence type="predicted"/>
<dbReference type="Proteomes" id="UP001500523">
    <property type="component" value="Unassembled WGS sequence"/>
</dbReference>
<reference evidence="3" key="1">
    <citation type="journal article" date="2019" name="Int. J. Syst. Evol. Microbiol.">
        <title>The Global Catalogue of Microorganisms (GCM) 10K type strain sequencing project: providing services to taxonomists for standard genome sequencing and annotation.</title>
        <authorList>
            <consortium name="The Broad Institute Genomics Platform"/>
            <consortium name="The Broad Institute Genome Sequencing Center for Infectious Disease"/>
            <person name="Wu L."/>
            <person name="Ma J."/>
        </authorList>
    </citation>
    <scope>NUCLEOTIDE SEQUENCE [LARGE SCALE GENOMIC DNA]</scope>
    <source>
        <strain evidence="3">JCM 17498</strain>
    </source>
</reference>
<keyword evidence="1" id="KW-1133">Transmembrane helix</keyword>
<name>A0ABP7ESG5_9SPHN</name>
<evidence type="ECO:0000313" key="2">
    <source>
        <dbReference type="EMBL" id="GAA3723920.1"/>
    </source>
</evidence>
<keyword evidence="1" id="KW-0472">Membrane</keyword>
<organism evidence="2 3">
    <name type="scientific">Sphingomonas cynarae</name>
    <dbReference type="NCBI Taxonomy" id="930197"/>
    <lineage>
        <taxon>Bacteria</taxon>
        <taxon>Pseudomonadati</taxon>
        <taxon>Pseudomonadota</taxon>
        <taxon>Alphaproteobacteria</taxon>
        <taxon>Sphingomonadales</taxon>
        <taxon>Sphingomonadaceae</taxon>
        <taxon>Sphingomonas</taxon>
    </lineage>
</organism>
<comment type="caution">
    <text evidence="2">The sequence shown here is derived from an EMBL/GenBank/DDBJ whole genome shotgun (WGS) entry which is preliminary data.</text>
</comment>
<sequence>MIHPMNHRPAGLGDPDQANHAWTRFRNLLAWMTMAGMLCAAAVIAVMAHIQGPLHLVTMFAVIGGVGGSVMLAGALMGLAFLSSGSGHDEDVERID</sequence>
<keyword evidence="3" id="KW-1185">Reference proteome</keyword>
<feature type="transmembrane region" description="Helical" evidence="1">
    <location>
        <begin position="56"/>
        <end position="82"/>
    </location>
</feature>
<accession>A0ABP7ESG5</accession>
<evidence type="ECO:0000256" key="1">
    <source>
        <dbReference type="SAM" id="Phobius"/>
    </source>
</evidence>
<keyword evidence="1" id="KW-0812">Transmembrane</keyword>
<feature type="transmembrane region" description="Helical" evidence="1">
    <location>
        <begin position="28"/>
        <end position="50"/>
    </location>
</feature>